<dbReference type="Gene3D" id="2.60.120.10">
    <property type="entry name" value="Jelly Rolls"/>
    <property type="match status" value="1"/>
</dbReference>
<name>A0A9X3E6K7_9HYPH</name>
<evidence type="ECO:0000313" key="5">
    <source>
        <dbReference type="Proteomes" id="UP001144805"/>
    </source>
</evidence>
<dbReference type="EMBL" id="JAPKNK010000014">
    <property type="protein sequence ID" value="MCX5572048.1"/>
    <property type="molecule type" value="Genomic_DNA"/>
</dbReference>
<accession>A0A9X3E6K7</accession>
<organism evidence="4 5">
    <name type="scientific">Kaistia nematophila</name>
    <dbReference type="NCBI Taxonomy" id="2994654"/>
    <lineage>
        <taxon>Bacteria</taxon>
        <taxon>Pseudomonadati</taxon>
        <taxon>Pseudomonadota</taxon>
        <taxon>Alphaproteobacteria</taxon>
        <taxon>Hyphomicrobiales</taxon>
        <taxon>Kaistiaceae</taxon>
        <taxon>Kaistia</taxon>
    </lineage>
</organism>
<dbReference type="RefSeq" id="WP_266341011.1">
    <property type="nucleotide sequence ID" value="NZ_JAPKNK010000014.1"/>
</dbReference>
<dbReference type="GO" id="GO:0046872">
    <property type="term" value="F:metal ion binding"/>
    <property type="evidence" value="ECO:0007669"/>
    <property type="project" value="UniProtKB-KW"/>
</dbReference>
<dbReference type="PANTHER" id="PTHR42742:SF3">
    <property type="entry name" value="FRUCTOKINASE"/>
    <property type="match status" value="1"/>
</dbReference>
<keyword evidence="5" id="KW-1185">Reference proteome</keyword>
<proteinExistence type="predicted"/>
<evidence type="ECO:0000313" key="4">
    <source>
        <dbReference type="EMBL" id="MCX5572048.1"/>
    </source>
</evidence>
<dbReference type="SUPFAM" id="SSF51182">
    <property type="entry name" value="RmlC-like cupins"/>
    <property type="match status" value="1"/>
</dbReference>
<dbReference type="InterPro" id="IPR014710">
    <property type="entry name" value="RmlC-like_jellyroll"/>
</dbReference>
<protein>
    <submittedName>
        <fullName evidence="4">Class I mannose-6-phosphate isomerase</fullName>
    </submittedName>
</protein>
<dbReference type="AlphaFoldDB" id="A0A9X3E6K7"/>
<dbReference type="InterPro" id="IPR051804">
    <property type="entry name" value="Carb_Metab_Reg_Kinase/Isom"/>
</dbReference>
<gene>
    <name evidence="4" type="ORF">OSH07_22795</name>
</gene>
<keyword evidence="4" id="KW-0413">Isomerase</keyword>
<keyword evidence="1" id="KW-0479">Metal-binding</keyword>
<feature type="region of interest" description="Disordered" evidence="3">
    <location>
        <begin position="298"/>
        <end position="319"/>
    </location>
</feature>
<dbReference type="Proteomes" id="UP001144805">
    <property type="component" value="Unassembled WGS sequence"/>
</dbReference>
<evidence type="ECO:0000256" key="3">
    <source>
        <dbReference type="SAM" id="MobiDB-lite"/>
    </source>
</evidence>
<sequence length="319" mass="34735">MTIEHASMRTVRKPWGRNDLRPWNDLHDDPDAVGEIWFQRRDQKAVVPELLLKLLFTSQPLSIQVHPDDAYAHQMGQPHGKTEAWYILSADPGAAVAVGLKREMGPEELRAAIENGSIADLVQWHPVRVGEVVFIPAGTIHAIGPGLVLAEIQQRSDTTFRLFDYGRKRELHVDAGVAVAHAGPSKPQPKPHRIGPQRTVLVANPYFVLERVTLPPDTTRVLNAAGETWILGLDGDATVGPTSVSIGEAVYLDHARCTISSGDAGMTALCAYLGPDLHRDLLETPDKTVLDLATLRFGAPGPHPNGQAGASPRFTEVRS</sequence>
<dbReference type="InterPro" id="IPR011051">
    <property type="entry name" value="RmlC_Cupin_sf"/>
</dbReference>
<dbReference type="PANTHER" id="PTHR42742">
    <property type="entry name" value="TRANSCRIPTIONAL REPRESSOR MPRA"/>
    <property type="match status" value="1"/>
</dbReference>
<dbReference type="GO" id="GO:0016853">
    <property type="term" value="F:isomerase activity"/>
    <property type="evidence" value="ECO:0007669"/>
    <property type="project" value="UniProtKB-KW"/>
</dbReference>
<dbReference type="CDD" id="cd07010">
    <property type="entry name" value="cupin_PMI_type_I_N_bac"/>
    <property type="match status" value="1"/>
</dbReference>
<keyword evidence="2" id="KW-0862">Zinc</keyword>
<evidence type="ECO:0000256" key="1">
    <source>
        <dbReference type="ARBA" id="ARBA00022723"/>
    </source>
</evidence>
<comment type="caution">
    <text evidence="4">The sequence shown here is derived from an EMBL/GenBank/DDBJ whole genome shotgun (WGS) entry which is preliminary data.</text>
</comment>
<reference evidence="4" key="1">
    <citation type="submission" date="2022-11" db="EMBL/GenBank/DDBJ databases">
        <title>Biodiversity and phylogenetic relationships of bacteria.</title>
        <authorList>
            <person name="Machado R.A.R."/>
            <person name="Bhat A."/>
            <person name="Loulou A."/>
            <person name="Kallel S."/>
        </authorList>
    </citation>
    <scope>NUCLEOTIDE SEQUENCE</scope>
    <source>
        <strain evidence="4">K-TC2</strain>
    </source>
</reference>
<evidence type="ECO:0000256" key="2">
    <source>
        <dbReference type="ARBA" id="ARBA00022833"/>
    </source>
</evidence>